<dbReference type="GO" id="GO:0016020">
    <property type="term" value="C:membrane"/>
    <property type="evidence" value="ECO:0007669"/>
    <property type="project" value="InterPro"/>
</dbReference>
<sequence length="156" mass="17916">MIFSIFFKIALLGLLEPTIDQNLYYAGMNYTTATFTAAMYNILPAFAFILAWIFRYRNTDGSNYWNRRVKHSREAYYPQNLTLSATAEKPKPKTHPQIAAQKLGLGFYNGKIRSQTAPQREEILSRFYSHCLSCCSSGAHDVVTKARFIQEQVCYC</sequence>
<dbReference type="EMBL" id="JAJSOW010000107">
    <property type="protein sequence ID" value="KAI9157136.1"/>
    <property type="molecule type" value="Genomic_DNA"/>
</dbReference>
<dbReference type="GO" id="GO:0022857">
    <property type="term" value="F:transmembrane transporter activity"/>
    <property type="evidence" value="ECO:0007669"/>
    <property type="project" value="InterPro"/>
</dbReference>
<dbReference type="PANTHER" id="PTHR31218">
    <property type="entry name" value="WAT1-RELATED PROTEIN"/>
    <property type="match status" value="1"/>
</dbReference>
<evidence type="ECO:0000256" key="2">
    <source>
        <dbReference type="ARBA" id="ARBA00022692"/>
    </source>
</evidence>
<accession>A0AAD5IAM1</accession>
<evidence type="ECO:0000256" key="1">
    <source>
        <dbReference type="ARBA" id="ARBA00004141"/>
    </source>
</evidence>
<reference evidence="6" key="1">
    <citation type="journal article" date="2022" name="Plant J.">
        <title>Strategies of tolerance reflected in two North American maple genomes.</title>
        <authorList>
            <person name="McEvoy S.L."/>
            <person name="Sezen U.U."/>
            <person name="Trouern-Trend A."/>
            <person name="McMahon S.M."/>
            <person name="Schaberg P.G."/>
            <person name="Yang J."/>
            <person name="Wegrzyn J.L."/>
            <person name="Swenson N.G."/>
        </authorList>
    </citation>
    <scope>NUCLEOTIDE SEQUENCE</scope>
    <source>
        <strain evidence="6">91603</strain>
    </source>
</reference>
<name>A0AAD5IAM1_ACENE</name>
<organism evidence="6 7">
    <name type="scientific">Acer negundo</name>
    <name type="common">Box elder</name>
    <dbReference type="NCBI Taxonomy" id="4023"/>
    <lineage>
        <taxon>Eukaryota</taxon>
        <taxon>Viridiplantae</taxon>
        <taxon>Streptophyta</taxon>
        <taxon>Embryophyta</taxon>
        <taxon>Tracheophyta</taxon>
        <taxon>Spermatophyta</taxon>
        <taxon>Magnoliopsida</taxon>
        <taxon>eudicotyledons</taxon>
        <taxon>Gunneridae</taxon>
        <taxon>Pentapetalae</taxon>
        <taxon>rosids</taxon>
        <taxon>malvids</taxon>
        <taxon>Sapindales</taxon>
        <taxon>Sapindaceae</taxon>
        <taxon>Hippocastanoideae</taxon>
        <taxon>Acereae</taxon>
        <taxon>Acer</taxon>
    </lineage>
</organism>
<proteinExistence type="predicted"/>
<evidence type="ECO:0000256" key="5">
    <source>
        <dbReference type="SAM" id="Phobius"/>
    </source>
</evidence>
<dbReference type="AlphaFoldDB" id="A0AAD5IAM1"/>
<comment type="subcellular location">
    <subcellularLocation>
        <location evidence="1">Membrane</location>
        <topology evidence="1">Multi-pass membrane protein</topology>
    </subcellularLocation>
</comment>
<keyword evidence="3 5" id="KW-1133">Transmembrane helix</keyword>
<evidence type="ECO:0000256" key="3">
    <source>
        <dbReference type="ARBA" id="ARBA00022989"/>
    </source>
</evidence>
<gene>
    <name evidence="6" type="ORF">LWI28_017451</name>
</gene>
<evidence type="ECO:0000256" key="4">
    <source>
        <dbReference type="ARBA" id="ARBA00023136"/>
    </source>
</evidence>
<evidence type="ECO:0000313" key="7">
    <source>
        <dbReference type="Proteomes" id="UP001064489"/>
    </source>
</evidence>
<reference evidence="6" key="2">
    <citation type="submission" date="2023-02" db="EMBL/GenBank/DDBJ databases">
        <authorList>
            <person name="Swenson N.G."/>
            <person name="Wegrzyn J.L."/>
            <person name="Mcevoy S.L."/>
        </authorList>
    </citation>
    <scope>NUCLEOTIDE SEQUENCE</scope>
    <source>
        <strain evidence="6">91603</strain>
        <tissue evidence="6">Leaf</tissue>
    </source>
</reference>
<protein>
    <submittedName>
        <fullName evidence="6">Uncharacterized protein</fullName>
    </submittedName>
</protein>
<comment type="caution">
    <text evidence="6">The sequence shown here is derived from an EMBL/GenBank/DDBJ whole genome shotgun (WGS) entry which is preliminary data.</text>
</comment>
<dbReference type="InterPro" id="IPR037185">
    <property type="entry name" value="EmrE-like"/>
</dbReference>
<keyword evidence="2 5" id="KW-0812">Transmembrane</keyword>
<feature type="transmembrane region" description="Helical" evidence="5">
    <location>
        <begin position="33"/>
        <end position="54"/>
    </location>
</feature>
<dbReference type="Proteomes" id="UP001064489">
    <property type="component" value="Chromosome 12"/>
</dbReference>
<dbReference type="InterPro" id="IPR030184">
    <property type="entry name" value="WAT1-related"/>
</dbReference>
<keyword evidence="7" id="KW-1185">Reference proteome</keyword>
<dbReference type="SUPFAM" id="SSF103481">
    <property type="entry name" value="Multidrug resistance efflux transporter EmrE"/>
    <property type="match status" value="1"/>
</dbReference>
<keyword evidence="4 5" id="KW-0472">Membrane</keyword>
<evidence type="ECO:0000313" key="6">
    <source>
        <dbReference type="EMBL" id="KAI9157136.1"/>
    </source>
</evidence>